<keyword evidence="2" id="KW-1185">Reference proteome</keyword>
<dbReference type="Proteomes" id="UP000652354">
    <property type="component" value="Unassembled WGS sequence"/>
</dbReference>
<dbReference type="AlphaFoldDB" id="A0A919Q0A7"/>
<gene>
    <name evidence="1" type="ORF">Dac01nite_00910</name>
</gene>
<proteinExistence type="predicted"/>
<dbReference type="EMBL" id="BONR01000001">
    <property type="protein sequence ID" value="GIG53339.1"/>
    <property type="molecule type" value="Genomic_DNA"/>
</dbReference>
<organism evidence="1 2">
    <name type="scientific">Demequina activiva</name>
    <dbReference type="NCBI Taxonomy" id="1582364"/>
    <lineage>
        <taxon>Bacteria</taxon>
        <taxon>Bacillati</taxon>
        <taxon>Actinomycetota</taxon>
        <taxon>Actinomycetes</taxon>
        <taxon>Micrococcales</taxon>
        <taxon>Demequinaceae</taxon>
        <taxon>Demequina</taxon>
    </lineage>
</organism>
<accession>A0A919Q0A7</accession>
<evidence type="ECO:0000313" key="2">
    <source>
        <dbReference type="Proteomes" id="UP000652354"/>
    </source>
</evidence>
<evidence type="ECO:0000313" key="1">
    <source>
        <dbReference type="EMBL" id="GIG53339.1"/>
    </source>
</evidence>
<sequence length="57" mass="6712">MIDAAHEIELSEPRKPWPTVWQVEFATLKRVKYSDTDRLYEAGGHRPGSLRGFLLRW</sequence>
<reference evidence="1" key="1">
    <citation type="submission" date="2021-01" db="EMBL/GenBank/DDBJ databases">
        <title>Whole genome shotgun sequence of Demequina activiva NBRC 110675.</title>
        <authorList>
            <person name="Komaki H."/>
            <person name="Tamura T."/>
        </authorList>
    </citation>
    <scope>NUCLEOTIDE SEQUENCE</scope>
    <source>
        <strain evidence="1">NBRC 110675</strain>
    </source>
</reference>
<protein>
    <submittedName>
        <fullName evidence="1">Uncharacterized protein</fullName>
    </submittedName>
</protein>
<comment type="caution">
    <text evidence="1">The sequence shown here is derived from an EMBL/GenBank/DDBJ whole genome shotgun (WGS) entry which is preliminary data.</text>
</comment>
<name>A0A919Q0A7_9MICO</name>